<dbReference type="GO" id="GO:1990535">
    <property type="term" value="P:neuron projection maintenance"/>
    <property type="evidence" value="ECO:0007669"/>
    <property type="project" value="TreeGrafter"/>
</dbReference>
<proteinExistence type="inferred from homology"/>
<evidence type="ECO:0000256" key="2">
    <source>
        <dbReference type="ARBA" id="ARBA00010305"/>
    </source>
</evidence>
<dbReference type="GO" id="GO:0021952">
    <property type="term" value="P:central nervous system projection neuron axonogenesis"/>
    <property type="evidence" value="ECO:0007669"/>
    <property type="project" value="TreeGrafter"/>
</dbReference>
<dbReference type="GO" id="GO:0005856">
    <property type="term" value="C:cytoskeleton"/>
    <property type="evidence" value="ECO:0007669"/>
    <property type="project" value="UniProtKB-SubCell"/>
</dbReference>
<dbReference type="OrthoDB" id="409897at2759"/>
<dbReference type="Pfam" id="PF12309">
    <property type="entry name" value="KBP_C"/>
    <property type="match status" value="1"/>
</dbReference>
<dbReference type="EMBL" id="CAJQZP010000795">
    <property type="protein sequence ID" value="CAG4985713.1"/>
    <property type="molecule type" value="Genomic_DNA"/>
</dbReference>
<keyword evidence="5" id="KW-0206">Cytoskeleton</keyword>
<gene>
    <name evidence="6" type="ORF">PAPOLLO_LOCUS11098</name>
</gene>
<evidence type="ECO:0000256" key="3">
    <source>
        <dbReference type="ARBA" id="ARBA00016840"/>
    </source>
</evidence>
<evidence type="ECO:0000256" key="5">
    <source>
        <dbReference type="ARBA" id="ARBA00023212"/>
    </source>
</evidence>
<sequence>MDNEVNFKMIVVADMSAKEIINDFKENYEKVRKLIDGDSKNDPENEPYMSKYKAREILLNMLKSLTKISISETGFDKIKLDAMLGTVLVNIGIIDMETEELTSSEEILTEAEELLTPNSTKPEIVKTLISVYNNLGILWSNRDEPQKAKAYLLKAKDLYETFKCTLQVPLPIEQIMNNAGETSTEDFILLEKAHTLTLYYLAQVYGSLKENLKSAIYCHVTLRRQLQYSDYEPIDWALNSATLSQFFAEKNGFFQARHHLAAASIILDQHQQSLQQSETNDDVYLAKVETFKHRSADVSRCWAKYCLFLMTASKTRLMNDAERVNDAITDMSNLELEDNENICGGDMKNLIFPNLDVTKYESKVTDKFLLTYQDAREVFLNCQTWLNKAKEYYKLESLASDYIELIQDSSQSYAYLAFFEEDDERRAKMYKRRIDMLEDLIKEINPTYYMQYCRQLWYELGEIYCEVLNIKLDKLNKSKEKPTPHSLKKINMLCNKSIENHDHFLDSVKDKNGKMPEKLEYDLIRPVISAYAFIGRNSMKRIAVDKRMQLSHVKKSYDSYRVVVDICMNDEEAAAMMHEEFSLCQEMIKILPVKIKKLENELVS</sequence>
<organism evidence="6 7">
    <name type="scientific">Parnassius apollo</name>
    <name type="common">Apollo butterfly</name>
    <name type="synonym">Papilio apollo</name>
    <dbReference type="NCBI Taxonomy" id="110799"/>
    <lineage>
        <taxon>Eukaryota</taxon>
        <taxon>Metazoa</taxon>
        <taxon>Ecdysozoa</taxon>
        <taxon>Arthropoda</taxon>
        <taxon>Hexapoda</taxon>
        <taxon>Insecta</taxon>
        <taxon>Pterygota</taxon>
        <taxon>Neoptera</taxon>
        <taxon>Endopterygota</taxon>
        <taxon>Lepidoptera</taxon>
        <taxon>Glossata</taxon>
        <taxon>Ditrysia</taxon>
        <taxon>Papilionoidea</taxon>
        <taxon>Papilionidae</taxon>
        <taxon>Parnassiinae</taxon>
        <taxon>Parnassini</taxon>
        <taxon>Parnassius</taxon>
        <taxon>Parnassius</taxon>
    </lineage>
</organism>
<comment type="caution">
    <text evidence="6">The sequence shown here is derived from an EMBL/GenBank/DDBJ whole genome shotgun (WGS) entry which is preliminary data.</text>
</comment>
<evidence type="ECO:0000313" key="7">
    <source>
        <dbReference type="Proteomes" id="UP000691718"/>
    </source>
</evidence>
<name>A0A8S3WX86_PARAO</name>
<comment type="similarity">
    <text evidence="2">Belongs to the KIF-binding protein family.</text>
</comment>
<dbReference type="PANTHER" id="PTHR46321:SF1">
    <property type="entry name" value="KIF-BINDING PROTEIN"/>
    <property type="match status" value="1"/>
</dbReference>
<evidence type="ECO:0000313" key="6">
    <source>
        <dbReference type="EMBL" id="CAG4985713.1"/>
    </source>
</evidence>
<dbReference type="InterPro" id="IPR022083">
    <property type="entry name" value="KBP"/>
</dbReference>
<evidence type="ECO:0000256" key="1">
    <source>
        <dbReference type="ARBA" id="ARBA00004245"/>
    </source>
</evidence>
<reference evidence="6" key="1">
    <citation type="submission" date="2021-04" db="EMBL/GenBank/DDBJ databases">
        <authorList>
            <person name="Tunstrom K."/>
        </authorList>
    </citation>
    <scope>NUCLEOTIDE SEQUENCE</scope>
</reference>
<protein>
    <recommendedName>
        <fullName evidence="3">KIF-binding protein</fullName>
    </recommendedName>
</protein>
<dbReference type="Proteomes" id="UP000691718">
    <property type="component" value="Unassembled WGS sequence"/>
</dbReference>
<accession>A0A8S3WX86</accession>
<comment type="subcellular location">
    <subcellularLocation>
        <location evidence="1">Cytoplasm</location>
        <location evidence="1">Cytoskeleton</location>
    </subcellularLocation>
</comment>
<evidence type="ECO:0000256" key="4">
    <source>
        <dbReference type="ARBA" id="ARBA00022490"/>
    </source>
</evidence>
<keyword evidence="4" id="KW-0963">Cytoplasm</keyword>
<dbReference type="AlphaFoldDB" id="A0A8S3WX86"/>
<dbReference type="GO" id="GO:0000226">
    <property type="term" value="P:microtubule cytoskeleton organization"/>
    <property type="evidence" value="ECO:0007669"/>
    <property type="project" value="TreeGrafter"/>
</dbReference>
<keyword evidence="7" id="KW-1185">Reference proteome</keyword>
<dbReference type="PANTHER" id="PTHR46321">
    <property type="entry name" value="KIF1-BINDING PROTEIN"/>
    <property type="match status" value="1"/>
</dbReference>